<evidence type="ECO:0000256" key="1">
    <source>
        <dbReference type="SAM" id="Phobius"/>
    </source>
</evidence>
<keyword evidence="1" id="KW-1133">Transmembrane helix</keyword>
<evidence type="ECO:0000313" key="3">
    <source>
        <dbReference type="Proteomes" id="UP000244168"/>
    </source>
</evidence>
<feature type="transmembrane region" description="Helical" evidence="1">
    <location>
        <begin position="134"/>
        <end position="155"/>
    </location>
</feature>
<sequence>MERPKSLTNILPITVIVLFHVVGVIGFSIPMWRDLFIYMVPYHLLLMLMTIFFSYGRTSVRLSIFFLLIYVLGYASEWIGVHKGWLFGNYTYGRTLGLQVSGIPLLIGVNWFLLIFSAGTLMQKTGMRNKLLRIVCGALLLVLLDICIEPVAMHFNYWDWANDVIPFKNYVCWFLLSLIMLSLYESFRFKRLNYAAPVLLAMQFIFFLALNWV</sequence>
<dbReference type="PANTHER" id="PTHR39419">
    <property type="entry name" value="SLL0814 PROTEIN"/>
    <property type="match status" value="1"/>
</dbReference>
<evidence type="ECO:0000313" key="2">
    <source>
        <dbReference type="EMBL" id="PTR00048.1"/>
    </source>
</evidence>
<dbReference type="InterPro" id="IPR007354">
    <property type="entry name" value="CruF-like"/>
</dbReference>
<dbReference type="Pfam" id="PF04240">
    <property type="entry name" value="Caroten_synth"/>
    <property type="match status" value="1"/>
</dbReference>
<dbReference type="PANTHER" id="PTHR39419:SF1">
    <property type="entry name" value="SLL0814 PROTEIN"/>
    <property type="match status" value="1"/>
</dbReference>
<feature type="transmembrane region" description="Helical" evidence="1">
    <location>
        <begin position="62"/>
        <end position="81"/>
    </location>
</feature>
<feature type="transmembrane region" description="Helical" evidence="1">
    <location>
        <begin position="194"/>
        <end position="212"/>
    </location>
</feature>
<feature type="transmembrane region" description="Helical" evidence="1">
    <location>
        <begin position="167"/>
        <end position="187"/>
    </location>
</feature>
<protein>
    <submittedName>
        <fullName evidence="2">Putative membrane protein</fullName>
    </submittedName>
</protein>
<dbReference type="OrthoDB" id="9811293at2"/>
<feature type="transmembrane region" description="Helical" evidence="1">
    <location>
        <begin position="35"/>
        <end position="55"/>
    </location>
</feature>
<dbReference type="Proteomes" id="UP000244168">
    <property type="component" value="Unassembled WGS sequence"/>
</dbReference>
<comment type="caution">
    <text evidence="2">The sequence shown here is derived from an EMBL/GenBank/DDBJ whole genome shotgun (WGS) entry which is preliminary data.</text>
</comment>
<name>A0A2T5JE51_9SPHI</name>
<accession>A0A2T5JE51</accession>
<keyword evidence="3" id="KW-1185">Reference proteome</keyword>
<dbReference type="EMBL" id="QAOQ01000002">
    <property type="protein sequence ID" value="PTR00048.1"/>
    <property type="molecule type" value="Genomic_DNA"/>
</dbReference>
<gene>
    <name evidence="2" type="ORF">C8P68_102879</name>
</gene>
<dbReference type="AlphaFoldDB" id="A0A2T5JE51"/>
<keyword evidence="1" id="KW-0812">Transmembrane</keyword>
<feature type="transmembrane region" description="Helical" evidence="1">
    <location>
        <begin position="101"/>
        <end position="122"/>
    </location>
</feature>
<organism evidence="2 3">
    <name type="scientific">Mucilaginibacter yixingensis</name>
    <dbReference type="NCBI Taxonomy" id="1295612"/>
    <lineage>
        <taxon>Bacteria</taxon>
        <taxon>Pseudomonadati</taxon>
        <taxon>Bacteroidota</taxon>
        <taxon>Sphingobacteriia</taxon>
        <taxon>Sphingobacteriales</taxon>
        <taxon>Sphingobacteriaceae</taxon>
        <taxon>Mucilaginibacter</taxon>
    </lineage>
</organism>
<keyword evidence="1" id="KW-0472">Membrane</keyword>
<dbReference type="RefSeq" id="WP_107827944.1">
    <property type="nucleotide sequence ID" value="NZ_CP160205.1"/>
</dbReference>
<reference evidence="2 3" key="1">
    <citation type="submission" date="2018-04" db="EMBL/GenBank/DDBJ databases">
        <title>Genomic Encyclopedia of Archaeal and Bacterial Type Strains, Phase II (KMG-II): from individual species to whole genera.</title>
        <authorList>
            <person name="Goeker M."/>
        </authorList>
    </citation>
    <scope>NUCLEOTIDE SEQUENCE [LARGE SCALE GENOMIC DNA]</scope>
    <source>
        <strain evidence="2 3">DSM 26809</strain>
    </source>
</reference>
<proteinExistence type="predicted"/>
<feature type="transmembrane region" description="Helical" evidence="1">
    <location>
        <begin position="7"/>
        <end position="29"/>
    </location>
</feature>